<protein>
    <submittedName>
        <fullName evidence="2">Uncharacterized protein</fullName>
    </submittedName>
</protein>
<feature type="region of interest" description="Disordered" evidence="1">
    <location>
        <begin position="291"/>
        <end position="343"/>
    </location>
</feature>
<gene>
    <name evidence="2" type="ORF">F5878DRAFT_646351</name>
</gene>
<keyword evidence="3" id="KW-1185">Reference proteome</keyword>
<dbReference type="EMBL" id="MU806808">
    <property type="protein sequence ID" value="KAJ3832952.1"/>
    <property type="molecule type" value="Genomic_DNA"/>
</dbReference>
<evidence type="ECO:0000313" key="3">
    <source>
        <dbReference type="Proteomes" id="UP001163846"/>
    </source>
</evidence>
<sequence>TGAKQAAISTAVPPTLSKSAAQTIVDGMFKLAAPVAGRALYEREHKDNIKASAKVGNTGNAAGNYQQALKQSWLQLSEEERRVWREKAQEEACDIDRNQDLLLSMIHFIFMSMAKSGRLGDLEFVTLLSMRTTKGTLHTETVVGGTSGKDFKDSIDNWDERYVDPFHEWVDRVLPQSDEAITVIRRDEAGYPVFATDIDTLETPPKHLQSLVKTFLELLYKAGEQYGEEIPWDQLHQRPEDFYDVAKFNFSVPLKDPSAMGLSVYPLVDCLKKLESPFRFRRYVSPHSSLGEPIGAGGDYSSHTPLDPSSAPEPPNPLGPAPLVSQLSAFPMTPSPTPVSTASPAPSIHIPLAVHLSASSHPPTLSPALVASAFPAPPIPVPSVAQAPVAPASPAPSIPVPSSAQPSPAPPPLAPVATASPTPPTPVPSANPPPASPSPAPPEVQPTPPPSAPAIISRKTKSIKTNNSGRSKQATGHGERQGMKQRQVDQKGAGVPAPPPAPSPRKTRSARAKEGSALNVDAGQGSRGEKRKHAGDIEPPTGKKKSKYWHYVVERIPGAAPPDRDAGNERDG</sequence>
<comment type="caution">
    <text evidence="2">The sequence shown here is derived from an EMBL/GenBank/DDBJ whole genome shotgun (WGS) entry which is preliminary data.</text>
</comment>
<organism evidence="2 3">
    <name type="scientific">Lentinula raphanica</name>
    <dbReference type="NCBI Taxonomy" id="153919"/>
    <lineage>
        <taxon>Eukaryota</taxon>
        <taxon>Fungi</taxon>
        <taxon>Dikarya</taxon>
        <taxon>Basidiomycota</taxon>
        <taxon>Agaricomycotina</taxon>
        <taxon>Agaricomycetes</taxon>
        <taxon>Agaricomycetidae</taxon>
        <taxon>Agaricales</taxon>
        <taxon>Marasmiineae</taxon>
        <taxon>Omphalotaceae</taxon>
        <taxon>Lentinula</taxon>
    </lineage>
</organism>
<accession>A0AA38UBU5</accession>
<feature type="non-terminal residue" evidence="2">
    <location>
        <position position="1"/>
    </location>
</feature>
<reference evidence="2" key="1">
    <citation type="submission" date="2022-08" db="EMBL/GenBank/DDBJ databases">
        <authorList>
            <consortium name="DOE Joint Genome Institute"/>
            <person name="Min B."/>
            <person name="Riley R."/>
            <person name="Sierra-Patev S."/>
            <person name="Naranjo-Ortiz M."/>
            <person name="Looney B."/>
            <person name="Konkel Z."/>
            <person name="Slot J.C."/>
            <person name="Sakamoto Y."/>
            <person name="Steenwyk J.L."/>
            <person name="Rokas A."/>
            <person name="Carro J."/>
            <person name="Camarero S."/>
            <person name="Ferreira P."/>
            <person name="Molpeceres G."/>
            <person name="Ruiz-Duenas F.J."/>
            <person name="Serrano A."/>
            <person name="Henrissat B."/>
            <person name="Drula E."/>
            <person name="Hughes K.W."/>
            <person name="Mata J.L."/>
            <person name="Ishikawa N.K."/>
            <person name="Vargas-Isla R."/>
            <person name="Ushijima S."/>
            <person name="Smith C.A."/>
            <person name="Ahrendt S."/>
            <person name="Andreopoulos W."/>
            <person name="He G."/>
            <person name="Labutti K."/>
            <person name="Lipzen A."/>
            <person name="Ng V."/>
            <person name="Sandor L."/>
            <person name="Barry K."/>
            <person name="Martinez A.T."/>
            <person name="Xiao Y."/>
            <person name="Gibbons J.G."/>
            <person name="Terashima K."/>
            <person name="Hibbett D.S."/>
            <person name="Grigoriev I.V."/>
        </authorList>
    </citation>
    <scope>NUCLEOTIDE SEQUENCE</scope>
    <source>
        <strain evidence="2">TFB9207</strain>
    </source>
</reference>
<proteinExistence type="predicted"/>
<dbReference type="Proteomes" id="UP001163846">
    <property type="component" value="Unassembled WGS sequence"/>
</dbReference>
<feature type="compositionally biased region" description="Basic and acidic residues" evidence="1">
    <location>
        <begin position="477"/>
        <end position="489"/>
    </location>
</feature>
<name>A0AA38UBU5_9AGAR</name>
<feature type="compositionally biased region" description="Pro residues" evidence="1">
    <location>
        <begin position="421"/>
        <end position="452"/>
    </location>
</feature>
<dbReference type="AlphaFoldDB" id="A0AA38UBU5"/>
<dbReference type="PRINTS" id="PR01217">
    <property type="entry name" value="PRICHEXTENSN"/>
</dbReference>
<feature type="region of interest" description="Disordered" evidence="1">
    <location>
        <begin position="385"/>
        <end position="549"/>
    </location>
</feature>
<evidence type="ECO:0000256" key="1">
    <source>
        <dbReference type="SAM" id="MobiDB-lite"/>
    </source>
</evidence>
<evidence type="ECO:0000313" key="2">
    <source>
        <dbReference type="EMBL" id="KAJ3832952.1"/>
    </source>
</evidence>
<feature type="compositionally biased region" description="Polar residues" evidence="1">
    <location>
        <begin position="463"/>
        <end position="474"/>
    </location>
</feature>
<feature type="compositionally biased region" description="Pro residues" evidence="1">
    <location>
        <begin position="311"/>
        <end position="320"/>
    </location>
</feature>